<evidence type="ECO:0000313" key="9">
    <source>
        <dbReference type="EMBL" id="OXM42866.1"/>
    </source>
</evidence>
<feature type="transmembrane region" description="Helical" evidence="7">
    <location>
        <begin position="111"/>
        <end position="133"/>
    </location>
</feature>
<feature type="transmembrane region" description="Helical" evidence="7">
    <location>
        <begin position="14"/>
        <end position="34"/>
    </location>
</feature>
<keyword evidence="3" id="KW-1003">Cell membrane</keyword>
<name>A0A229R8A7_AMYAL</name>
<dbReference type="PANTHER" id="PTHR43744">
    <property type="entry name" value="ABC TRANSPORTER PERMEASE PROTEIN MG189-RELATED-RELATED"/>
    <property type="match status" value="1"/>
</dbReference>
<dbReference type="GO" id="GO:0005886">
    <property type="term" value="C:plasma membrane"/>
    <property type="evidence" value="ECO:0007669"/>
    <property type="project" value="UniProtKB-SubCell"/>
</dbReference>
<dbReference type="GO" id="GO:0055085">
    <property type="term" value="P:transmembrane transport"/>
    <property type="evidence" value="ECO:0007669"/>
    <property type="project" value="InterPro"/>
</dbReference>
<dbReference type="CDD" id="cd06261">
    <property type="entry name" value="TM_PBP2"/>
    <property type="match status" value="1"/>
</dbReference>
<dbReference type="SUPFAM" id="SSF161098">
    <property type="entry name" value="MetI-like"/>
    <property type="match status" value="1"/>
</dbReference>
<feature type="transmembrane region" description="Helical" evidence="7">
    <location>
        <begin position="145"/>
        <end position="164"/>
    </location>
</feature>
<evidence type="ECO:0000256" key="4">
    <source>
        <dbReference type="ARBA" id="ARBA00022692"/>
    </source>
</evidence>
<dbReference type="InterPro" id="IPR000515">
    <property type="entry name" value="MetI-like"/>
</dbReference>
<sequence>MTTTTRRRRPSRRAALYATLIIGAAMSVFPYWLIVSTALKPRGELFEAAPWAPPSSPTLENLGALLSSDFARSILNTFLFVTVLTVGQLIFTTLAAYAFARLDFRGRNSLFWLYLATLMVPNVVTLIPLFLIMRELGLVNSWYGLVAPYVFGTPYGIFLMRQFFRSIPREIEEAARVDGAGHLTILWRIILPMSRPILATLAIVTVISSWNNFLWPLIITSSEDTRVVTVAIAALRSEIGIDYTRMMAGSLLTLLPMLLVFVFFQRYIVRSVALTGLK</sequence>
<accession>A0A229R8A7</accession>
<dbReference type="PROSITE" id="PS50928">
    <property type="entry name" value="ABC_TM1"/>
    <property type="match status" value="1"/>
</dbReference>
<evidence type="ECO:0000256" key="2">
    <source>
        <dbReference type="ARBA" id="ARBA00022448"/>
    </source>
</evidence>
<evidence type="ECO:0000256" key="5">
    <source>
        <dbReference type="ARBA" id="ARBA00022989"/>
    </source>
</evidence>
<evidence type="ECO:0000259" key="8">
    <source>
        <dbReference type="PROSITE" id="PS50928"/>
    </source>
</evidence>
<keyword evidence="4 7" id="KW-0812">Transmembrane</keyword>
<proteinExistence type="inferred from homology"/>
<keyword evidence="2 7" id="KW-0813">Transport</keyword>
<dbReference type="AlphaFoldDB" id="A0A229R8A7"/>
<dbReference type="Pfam" id="PF00528">
    <property type="entry name" value="BPD_transp_1"/>
    <property type="match status" value="1"/>
</dbReference>
<gene>
    <name evidence="9" type="ORF">CFP75_41140</name>
</gene>
<dbReference type="PANTHER" id="PTHR43744:SF12">
    <property type="entry name" value="ABC TRANSPORTER PERMEASE PROTEIN MG189-RELATED"/>
    <property type="match status" value="1"/>
</dbReference>
<keyword evidence="5 7" id="KW-1133">Transmembrane helix</keyword>
<reference evidence="9 10" key="1">
    <citation type="submission" date="2017-07" db="EMBL/GenBank/DDBJ databases">
        <title>Amycolatopsis alba DSM 44262 Genome sequencing and assembly.</title>
        <authorList>
            <person name="Kaur N."/>
            <person name="Mayilraj S."/>
        </authorList>
    </citation>
    <scope>NUCLEOTIDE SEQUENCE [LARGE SCALE GENOMIC DNA]</scope>
    <source>
        <strain evidence="9 10">DSM 44262</strain>
    </source>
</reference>
<keyword evidence="10" id="KW-1185">Reference proteome</keyword>
<dbReference type="InterPro" id="IPR035906">
    <property type="entry name" value="MetI-like_sf"/>
</dbReference>
<comment type="subcellular location">
    <subcellularLocation>
        <location evidence="1 7">Cell membrane</location>
        <topology evidence="1 7">Multi-pass membrane protein</topology>
    </subcellularLocation>
</comment>
<evidence type="ECO:0000256" key="7">
    <source>
        <dbReference type="RuleBase" id="RU363032"/>
    </source>
</evidence>
<evidence type="ECO:0000313" key="10">
    <source>
        <dbReference type="Proteomes" id="UP000215563"/>
    </source>
</evidence>
<feature type="domain" description="ABC transmembrane type-1" evidence="8">
    <location>
        <begin position="74"/>
        <end position="264"/>
    </location>
</feature>
<feature type="transmembrane region" description="Helical" evidence="7">
    <location>
        <begin position="74"/>
        <end position="99"/>
    </location>
</feature>
<organism evidence="9 10">
    <name type="scientific">Amycolatopsis alba DSM 44262</name>
    <dbReference type="NCBI Taxonomy" id="1125972"/>
    <lineage>
        <taxon>Bacteria</taxon>
        <taxon>Bacillati</taxon>
        <taxon>Actinomycetota</taxon>
        <taxon>Actinomycetes</taxon>
        <taxon>Pseudonocardiales</taxon>
        <taxon>Pseudonocardiaceae</taxon>
        <taxon>Amycolatopsis</taxon>
    </lineage>
</organism>
<feature type="transmembrane region" description="Helical" evidence="7">
    <location>
        <begin position="247"/>
        <end position="268"/>
    </location>
</feature>
<comment type="similarity">
    <text evidence="7">Belongs to the binding-protein-dependent transport system permease family.</text>
</comment>
<protein>
    <submittedName>
        <fullName evidence="9">Sugar ABC transporter permease</fullName>
    </submittedName>
</protein>
<dbReference type="Gene3D" id="1.10.3720.10">
    <property type="entry name" value="MetI-like"/>
    <property type="match status" value="1"/>
</dbReference>
<keyword evidence="6 7" id="KW-0472">Membrane</keyword>
<evidence type="ECO:0000256" key="6">
    <source>
        <dbReference type="ARBA" id="ARBA00023136"/>
    </source>
</evidence>
<dbReference type="RefSeq" id="WP_020631017.1">
    <property type="nucleotide sequence ID" value="NZ_KB913032.1"/>
</dbReference>
<dbReference type="EMBL" id="NMQU01000173">
    <property type="protein sequence ID" value="OXM42866.1"/>
    <property type="molecule type" value="Genomic_DNA"/>
</dbReference>
<comment type="caution">
    <text evidence="9">The sequence shown here is derived from an EMBL/GenBank/DDBJ whole genome shotgun (WGS) entry which is preliminary data.</text>
</comment>
<evidence type="ECO:0000256" key="1">
    <source>
        <dbReference type="ARBA" id="ARBA00004651"/>
    </source>
</evidence>
<evidence type="ECO:0000256" key="3">
    <source>
        <dbReference type="ARBA" id="ARBA00022475"/>
    </source>
</evidence>
<dbReference type="Proteomes" id="UP000215563">
    <property type="component" value="Unassembled WGS sequence"/>
</dbReference>